<dbReference type="EMBL" id="CP038009">
    <property type="protein sequence ID" value="QBQ16810.1"/>
    <property type="molecule type" value="Genomic_DNA"/>
</dbReference>
<name>A0A4P7B8H6_ACIHA</name>
<organism evidence="1 2">
    <name type="scientific">Acinetobacter haemolyticus</name>
    <dbReference type="NCBI Taxonomy" id="29430"/>
    <lineage>
        <taxon>Bacteria</taxon>
        <taxon>Pseudomonadati</taxon>
        <taxon>Pseudomonadota</taxon>
        <taxon>Gammaproteobacteria</taxon>
        <taxon>Moraxellales</taxon>
        <taxon>Moraxellaceae</taxon>
        <taxon>Acinetobacter</taxon>
    </lineage>
</organism>
<gene>
    <name evidence="1" type="ORF">AHTJR_11230</name>
</gene>
<reference evidence="1 2" key="1">
    <citation type="submission" date="2019-03" db="EMBL/GenBank/DDBJ databases">
        <title>Complete genome sequence of two outbreak-associated Acinetobacter haemolyticus strains.</title>
        <authorList>
            <person name="Bai L."/>
            <person name="Zhang S.-C."/>
            <person name="Deng Y."/>
            <person name="Song C.-C."/>
            <person name="Kang G.-B."/>
            <person name="Dong Y."/>
            <person name="Wang Y."/>
            <person name="Gao F."/>
            <person name="Huang H."/>
        </authorList>
    </citation>
    <scope>NUCLEOTIDE SEQUENCE [LARGE SCALE GENOMIC DNA]</scope>
    <source>
        <strain evidence="1 2">TJR01</strain>
    </source>
</reference>
<dbReference type="Proteomes" id="UP000294395">
    <property type="component" value="Chromosome"/>
</dbReference>
<evidence type="ECO:0000313" key="2">
    <source>
        <dbReference type="Proteomes" id="UP000294395"/>
    </source>
</evidence>
<evidence type="ECO:0000313" key="1">
    <source>
        <dbReference type="EMBL" id="QBQ16810.1"/>
    </source>
</evidence>
<sequence length="88" mass="9930">MVYVALQVLLCPTSEKKLTKDEENAIRFKTLLPQLDKNADIHKDISEELLAGLIVYININGYKCDTITFAMPFTRKHGYSLTCNGNPP</sequence>
<accession>A0A4P7B8H6</accession>
<proteinExistence type="predicted"/>
<dbReference type="RefSeq" id="WP_134252730.1">
    <property type="nucleotide sequence ID" value="NZ_CP038009.1"/>
</dbReference>
<dbReference type="AlphaFoldDB" id="A0A4P7B8H6"/>
<protein>
    <submittedName>
        <fullName evidence="1">Uncharacterized protein</fullName>
    </submittedName>
</protein>